<evidence type="ECO:0000256" key="5">
    <source>
        <dbReference type="SAM" id="MobiDB-lite"/>
    </source>
</evidence>
<feature type="region of interest" description="Disordered" evidence="5">
    <location>
        <begin position="1"/>
        <end position="22"/>
    </location>
</feature>
<keyword evidence="6" id="KW-0966">Cell projection</keyword>
<protein>
    <recommendedName>
        <fullName evidence="2">Basal-body rod modification protein FlgD</fullName>
    </recommendedName>
</protein>
<evidence type="ECO:0000256" key="4">
    <source>
        <dbReference type="ARBA" id="ARBA00024746"/>
    </source>
</evidence>
<keyword evidence="6" id="KW-0282">Flagellum</keyword>
<evidence type="ECO:0000256" key="1">
    <source>
        <dbReference type="ARBA" id="ARBA00010577"/>
    </source>
</evidence>
<feature type="compositionally biased region" description="Low complexity" evidence="5">
    <location>
        <begin position="1"/>
        <end position="16"/>
    </location>
</feature>
<organism evidence="6 7">
    <name type="scientific">Qipengyuania spongiae</name>
    <dbReference type="NCBI Taxonomy" id="2909673"/>
    <lineage>
        <taxon>Bacteria</taxon>
        <taxon>Pseudomonadati</taxon>
        <taxon>Pseudomonadota</taxon>
        <taxon>Alphaproteobacteria</taxon>
        <taxon>Sphingomonadales</taxon>
        <taxon>Erythrobacteraceae</taxon>
        <taxon>Qipengyuania</taxon>
    </lineage>
</organism>
<comment type="similarity">
    <text evidence="1">Belongs to the FlgD family.</text>
</comment>
<evidence type="ECO:0000313" key="7">
    <source>
        <dbReference type="Proteomes" id="UP001065265"/>
    </source>
</evidence>
<dbReference type="Proteomes" id="UP001065265">
    <property type="component" value="Chromosome"/>
</dbReference>
<dbReference type="RefSeq" id="WP_265558972.1">
    <property type="nucleotide sequence ID" value="NZ_CP092471.1"/>
</dbReference>
<dbReference type="Pfam" id="PF03963">
    <property type="entry name" value="FlgD"/>
    <property type="match status" value="1"/>
</dbReference>
<sequence length="93" mass="9935">MITSVTNTGTPTSTVGQVQGRGMDSLGQGDFLKLLTVQMQQQDPFDPVDNKEMLAQMAQFSSLAGVAETNASLDRIADKLDQLISTTKLASDD</sequence>
<accession>A0ABY5SYA4</accession>
<evidence type="ECO:0000256" key="3">
    <source>
        <dbReference type="ARBA" id="ARBA00022795"/>
    </source>
</evidence>
<dbReference type="EMBL" id="CP092471">
    <property type="protein sequence ID" value="UVI39523.1"/>
    <property type="molecule type" value="Genomic_DNA"/>
</dbReference>
<name>A0ABY5SYA4_9SPHN</name>
<evidence type="ECO:0000256" key="2">
    <source>
        <dbReference type="ARBA" id="ARBA00016013"/>
    </source>
</evidence>
<proteinExistence type="inferred from homology"/>
<reference evidence="6" key="1">
    <citation type="submission" date="2022-02" db="EMBL/GenBank/DDBJ databases">
        <title>Qipengyuania spongiae sp. nov., isolated from marine sponge.</title>
        <authorList>
            <person name="Li Z."/>
            <person name="Zhang M."/>
        </authorList>
    </citation>
    <scope>NUCLEOTIDE SEQUENCE</scope>
    <source>
        <strain evidence="6">PHS-Z21</strain>
    </source>
</reference>
<dbReference type="InterPro" id="IPR005648">
    <property type="entry name" value="FlgD"/>
</dbReference>
<comment type="function">
    <text evidence="4">Required for flagellar hook formation. May act as a scaffolding protein.</text>
</comment>
<keyword evidence="6" id="KW-0969">Cilium</keyword>
<keyword evidence="7" id="KW-1185">Reference proteome</keyword>
<gene>
    <name evidence="6" type="ORF">L1F33_00735</name>
</gene>
<evidence type="ECO:0000313" key="6">
    <source>
        <dbReference type="EMBL" id="UVI39523.1"/>
    </source>
</evidence>
<keyword evidence="3" id="KW-1005">Bacterial flagellum biogenesis</keyword>